<evidence type="ECO:0000259" key="7">
    <source>
        <dbReference type="Pfam" id="PF02687"/>
    </source>
</evidence>
<feature type="transmembrane region" description="Helical" evidence="6">
    <location>
        <begin position="448"/>
        <end position="470"/>
    </location>
</feature>
<accession>A0ABX6D7C9</accession>
<keyword evidence="2" id="KW-1003">Cell membrane</keyword>
<evidence type="ECO:0000256" key="6">
    <source>
        <dbReference type="SAM" id="Phobius"/>
    </source>
</evidence>
<evidence type="ECO:0000256" key="5">
    <source>
        <dbReference type="ARBA" id="ARBA00023136"/>
    </source>
</evidence>
<proteinExistence type="predicted"/>
<feature type="transmembrane region" description="Helical" evidence="6">
    <location>
        <begin position="170"/>
        <end position="190"/>
    </location>
</feature>
<feature type="domain" description="ABC3 transporter permease C-terminal" evidence="7">
    <location>
        <begin position="77"/>
        <end position="197"/>
    </location>
</feature>
<dbReference type="Proteomes" id="UP000373269">
    <property type="component" value="Chromosome"/>
</dbReference>
<feature type="transmembrane region" description="Helical" evidence="6">
    <location>
        <begin position="533"/>
        <end position="552"/>
    </location>
</feature>
<evidence type="ECO:0000256" key="1">
    <source>
        <dbReference type="ARBA" id="ARBA00004651"/>
    </source>
</evidence>
<dbReference type="EMBL" id="CP045835">
    <property type="protein sequence ID" value="QGG50700.1"/>
    <property type="molecule type" value="Genomic_DNA"/>
</dbReference>
<dbReference type="InterPro" id="IPR003838">
    <property type="entry name" value="ABC3_permease_C"/>
</dbReference>
<feature type="transmembrane region" description="Helical" evidence="6">
    <location>
        <begin position="118"/>
        <end position="143"/>
    </location>
</feature>
<feature type="transmembrane region" description="Helical" evidence="6">
    <location>
        <begin position="239"/>
        <end position="258"/>
    </location>
</feature>
<feature type="transmembrane region" description="Helical" evidence="6">
    <location>
        <begin position="501"/>
        <end position="521"/>
    </location>
</feature>
<evidence type="ECO:0000313" key="8">
    <source>
        <dbReference type="EMBL" id="QGG50700.1"/>
    </source>
</evidence>
<dbReference type="PROSITE" id="PS51257">
    <property type="entry name" value="PROKAR_LIPOPROTEIN"/>
    <property type="match status" value="1"/>
</dbReference>
<dbReference type="InterPro" id="IPR038766">
    <property type="entry name" value="Membrane_comp_ABC_pdt"/>
</dbReference>
<reference evidence="8 9" key="1">
    <citation type="submission" date="2019-11" db="EMBL/GenBank/DDBJ databases">
        <title>Whole Genome Sequencing and Comparative Genomic Analyses of Lysinibacillus pakistanensis LZH-9, a Halotolerant Strain with Excellent COD Removal Capability.</title>
        <authorList>
            <person name="Zhou H."/>
        </authorList>
    </citation>
    <scope>NUCLEOTIDE SEQUENCE [LARGE SCALE GENOMIC DNA]</scope>
    <source>
        <strain evidence="8 9">LZH-9</strain>
    </source>
</reference>
<feature type="transmembrane region" description="Helical" evidence="6">
    <location>
        <begin position="12"/>
        <end position="36"/>
    </location>
</feature>
<keyword evidence="3 6" id="KW-0812">Transmembrane</keyword>
<comment type="subcellular location">
    <subcellularLocation>
        <location evidence="1">Cell membrane</location>
        <topology evidence="1">Multi-pass membrane protein</topology>
    </subcellularLocation>
</comment>
<evidence type="ECO:0000256" key="2">
    <source>
        <dbReference type="ARBA" id="ARBA00022475"/>
    </source>
</evidence>
<gene>
    <name evidence="8" type="ORF">GDS87_06915</name>
</gene>
<dbReference type="Pfam" id="PF02687">
    <property type="entry name" value="FtsX"/>
    <property type="match status" value="1"/>
</dbReference>
<evidence type="ECO:0000313" key="9">
    <source>
        <dbReference type="Proteomes" id="UP000373269"/>
    </source>
</evidence>
<dbReference type="PANTHER" id="PTHR30287:SF2">
    <property type="entry name" value="BLL1001 PROTEIN"/>
    <property type="match status" value="1"/>
</dbReference>
<evidence type="ECO:0000256" key="3">
    <source>
        <dbReference type="ARBA" id="ARBA00022692"/>
    </source>
</evidence>
<keyword evidence="9" id="KW-1185">Reference proteome</keyword>
<protein>
    <submittedName>
        <fullName evidence="8">FtsX-like permease family protein</fullName>
    </submittedName>
</protein>
<evidence type="ECO:0000256" key="4">
    <source>
        <dbReference type="ARBA" id="ARBA00022989"/>
    </source>
</evidence>
<dbReference type="RefSeq" id="WP_369595038.1">
    <property type="nucleotide sequence ID" value="NZ_CP045835.1"/>
</dbReference>
<organism evidence="8 9">
    <name type="scientific">Lysinibacillus pakistanensis</name>
    <dbReference type="NCBI Taxonomy" id="759811"/>
    <lineage>
        <taxon>Bacteria</taxon>
        <taxon>Bacillati</taxon>
        <taxon>Bacillota</taxon>
        <taxon>Bacilli</taxon>
        <taxon>Bacillales</taxon>
        <taxon>Bacillaceae</taxon>
        <taxon>Lysinibacillus</taxon>
    </lineage>
</organism>
<keyword evidence="5 6" id="KW-0472">Membrane</keyword>
<keyword evidence="4 6" id="KW-1133">Transmembrane helix</keyword>
<name>A0ABX6D7C9_9BACI</name>
<sequence length="577" mass="66576">MSSVYKQIYKSLLYEKAAVSVLFFLSCLGSFMYFFVQVSIDGNLTHLTYKKAMALTINSSEKEFLIALHSNQILATTFLIILSLIAAFAFYMFYKKYYRNHIKEIGCYKAFGYSNKQIIVVVFFITSSLSFIAFIVGFVLGWICSDVLLQLYRSSFDIELLQKGIFPSNLGIGFLFIVVLSGIMAIVPYYKFLKLEPSSLLRNFPEEHQNKWEVFINHKLSYVAPVKYRSSLRMILRKPFAVALVFLSVSFFTVLWIISISLNLSSQYIYETQTLGRSYKYDIQLEEYQQPYQSLKGDSNFYLNGKIGISWRGKVINQQAIGFHKKTNLFQLYTLDHKELFLPKDKEVYINEALSELYGIRQNDFIDILVNNKNYKVKVAAIVKNAEINTIYLSETQLASILSLDEPIYNGILSNTIPKEYQNELIITEKERLALLQKNNVSNRISAVINQLLGCVTGCLLLYLVILLNFQECTRNILILNMLGYTAKSINKMLISIYKPLMNVAFVIMLPLSIIVCQFIQKKLSIETGDYIPFQTNLIIIIGIWLLLNLLYHLIQLRFNNKVANIQTTEQTKKYIM</sequence>
<feature type="transmembrane region" description="Helical" evidence="6">
    <location>
        <begin position="73"/>
        <end position="94"/>
    </location>
</feature>
<dbReference type="PANTHER" id="PTHR30287">
    <property type="entry name" value="MEMBRANE COMPONENT OF PREDICTED ABC SUPERFAMILY METABOLITE UPTAKE TRANSPORTER"/>
    <property type="match status" value="1"/>
</dbReference>